<accession>A0A1R1B0P7</accession>
<dbReference type="EMBL" id="MRTF01000005">
    <property type="protein sequence ID" value="OME91982.1"/>
    <property type="molecule type" value="Genomic_DNA"/>
</dbReference>
<dbReference type="PANTHER" id="PTHR42912">
    <property type="entry name" value="METHYLTRANSFERASE"/>
    <property type="match status" value="1"/>
</dbReference>
<gene>
    <name evidence="2" type="ORF">BK123_15180</name>
</gene>
<dbReference type="GO" id="GO:0032259">
    <property type="term" value="P:methylation"/>
    <property type="evidence" value="ECO:0007669"/>
    <property type="project" value="UniProtKB-KW"/>
</dbReference>
<name>A0A1R1B0P7_PAELA</name>
<keyword evidence="2" id="KW-0808">Transferase</keyword>
<dbReference type="Proteomes" id="UP000187074">
    <property type="component" value="Unassembled WGS sequence"/>
</dbReference>
<dbReference type="Pfam" id="PF08241">
    <property type="entry name" value="Methyltransf_11"/>
    <property type="match status" value="1"/>
</dbReference>
<dbReference type="GO" id="GO:0008757">
    <property type="term" value="F:S-adenosylmethionine-dependent methyltransferase activity"/>
    <property type="evidence" value="ECO:0007669"/>
    <property type="project" value="InterPro"/>
</dbReference>
<keyword evidence="2" id="KW-0489">Methyltransferase</keyword>
<dbReference type="InterPro" id="IPR029063">
    <property type="entry name" value="SAM-dependent_MTases_sf"/>
</dbReference>
<evidence type="ECO:0000259" key="1">
    <source>
        <dbReference type="Pfam" id="PF08241"/>
    </source>
</evidence>
<protein>
    <submittedName>
        <fullName evidence="2">SAM-dependent methyltransferase</fullName>
    </submittedName>
</protein>
<dbReference type="InterPro" id="IPR013216">
    <property type="entry name" value="Methyltransf_11"/>
</dbReference>
<sequence>MEIIKHNLDSWELKVKQKNQWTVPVSSEEIQNARMGDWSIIVTATKPVPKEWFPELSEKNVLCLASGGGQQGPVLAAAGAKVTVLDFSESQLEQDRFVAKRDGLPIRTVLGSMTDLSMFDSESFDLIVHPVSNLFVPDIQPVWQEAYRVLKSGGIMISGFMNPAFYLFDWELEEKGILQVKHTLPYSELDYASEEEIVRTGVSLEFGHTLEQQMGGQIRAGFMIGGFYEDSFGGKRLLDRYANSFIATRAIKF</sequence>
<dbReference type="AlphaFoldDB" id="A0A1R1B0P7"/>
<dbReference type="Gene3D" id="3.40.50.150">
    <property type="entry name" value="Vaccinia Virus protein VP39"/>
    <property type="match status" value="1"/>
</dbReference>
<dbReference type="STRING" id="1401.BK123_15180"/>
<feature type="domain" description="Methyltransferase type 11" evidence="1">
    <location>
        <begin position="62"/>
        <end position="157"/>
    </location>
</feature>
<reference evidence="2 3" key="1">
    <citation type="submission" date="2016-11" db="EMBL/GenBank/DDBJ databases">
        <title>Paenibacillus species isolates.</title>
        <authorList>
            <person name="Beno S.M."/>
        </authorList>
    </citation>
    <scope>NUCLEOTIDE SEQUENCE [LARGE SCALE GENOMIC DNA]</scope>
    <source>
        <strain evidence="2 3">FSL F4-0100</strain>
    </source>
</reference>
<dbReference type="CDD" id="cd02440">
    <property type="entry name" value="AdoMet_MTases"/>
    <property type="match status" value="1"/>
</dbReference>
<evidence type="ECO:0000313" key="3">
    <source>
        <dbReference type="Proteomes" id="UP000187074"/>
    </source>
</evidence>
<dbReference type="RefSeq" id="WP_076323245.1">
    <property type="nucleotide sequence ID" value="NZ_MRTF01000005.1"/>
</dbReference>
<dbReference type="OrthoDB" id="9772751at2"/>
<comment type="caution">
    <text evidence="2">The sequence shown here is derived from an EMBL/GenBank/DDBJ whole genome shotgun (WGS) entry which is preliminary data.</text>
</comment>
<organism evidence="2 3">
    <name type="scientific">Paenibacillus lautus</name>
    <name type="common">Bacillus lautus</name>
    <dbReference type="NCBI Taxonomy" id="1401"/>
    <lineage>
        <taxon>Bacteria</taxon>
        <taxon>Bacillati</taxon>
        <taxon>Bacillota</taxon>
        <taxon>Bacilli</taxon>
        <taxon>Bacillales</taxon>
        <taxon>Paenibacillaceae</taxon>
        <taxon>Paenibacillus</taxon>
    </lineage>
</organism>
<dbReference type="PANTHER" id="PTHR42912:SF6">
    <property type="entry name" value="METHYLTRANSFERASE TYPE 11 DOMAIN-CONTAINING PROTEIN"/>
    <property type="match status" value="1"/>
</dbReference>
<dbReference type="InterPro" id="IPR050508">
    <property type="entry name" value="Methyltransf_Superfamily"/>
</dbReference>
<dbReference type="SUPFAM" id="SSF53335">
    <property type="entry name" value="S-adenosyl-L-methionine-dependent methyltransferases"/>
    <property type="match status" value="1"/>
</dbReference>
<proteinExistence type="predicted"/>
<evidence type="ECO:0000313" key="2">
    <source>
        <dbReference type="EMBL" id="OME91982.1"/>
    </source>
</evidence>